<dbReference type="InterPro" id="IPR001128">
    <property type="entry name" value="Cyt_P450"/>
</dbReference>
<keyword evidence="10 13" id="KW-0408">Iron</keyword>
<dbReference type="HOGENOM" id="CLU_001570_5_2_1"/>
<dbReference type="InterPro" id="IPR017972">
    <property type="entry name" value="Cyt_P450_CS"/>
</dbReference>
<keyword evidence="7" id="KW-0256">Endoplasmic reticulum</keyword>
<feature type="non-terminal residue" evidence="14">
    <location>
        <position position="1"/>
    </location>
</feature>
<dbReference type="InterPro" id="IPR050476">
    <property type="entry name" value="Insect_CytP450_Detox"/>
</dbReference>
<dbReference type="InterPro" id="IPR036396">
    <property type="entry name" value="Cyt_P450_sf"/>
</dbReference>
<dbReference type="InterPro" id="IPR002402">
    <property type="entry name" value="Cyt_P450_E_grp-II"/>
</dbReference>
<keyword evidence="12" id="KW-0472">Membrane</keyword>
<gene>
    <name evidence="14" type="ORF">YQE_02664</name>
</gene>
<dbReference type="EMBL" id="KB740297">
    <property type="protein sequence ID" value="ENN80923.1"/>
    <property type="molecule type" value="Genomic_DNA"/>
</dbReference>
<evidence type="ECO:0000256" key="3">
    <source>
        <dbReference type="ARBA" id="ARBA00004406"/>
    </source>
</evidence>
<dbReference type="PROSITE" id="PS00086">
    <property type="entry name" value="CYTOCHROME_P450"/>
    <property type="match status" value="1"/>
</dbReference>
<evidence type="ECO:0000256" key="6">
    <source>
        <dbReference type="ARBA" id="ARBA00022723"/>
    </source>
</evidence>
<evidence type="ECO:0000256" key="9">
    <source>
        <dbReference type="ARBA" id="ARBA00023002"/>
    </source>
</evidence>
<keyword evidence="6 13" id="KW-0479">Metal-binding</keyword>
<dbReference type="Pfam" id="PF00067">
    <property type="entry name" value="p450"/>
    <property type="match status" value="1"/>
</dbReference>
<evidence type="ECO:0000256" key="2">
    <source>
        <dbReference type="ARBA" id="ARBA00004174"/>
    </source>
</evidence>
<evidence type="ECO:0000256" key="8">
    <source>
        <dbReference type="ARBA" id="ARBA00022848"/>
    </source>
</evidence>
<dbReference type="AlphaFoldDB" id="N6TS79"/>
<keyword evidence="11 13" id="KW-0503">Monooxygenase</keyword>
<dbReference type="GO" id="GO:0004497">
    <property type="term" value="F:monooxygenase activity"/>
    <property type="evidence" value="ECO:0007669"/>
    <property type="project" value="UniProtKB-KW"/>
</dbReference>
<dbReference type="OMA" id="GHIMREL"/>
<evidence type="ECO:0000256" key="5">
    <source>
        <dbReference type="ARBA" id="ARBA00022617"/>
    </source>
</evidence>
<dbReference type="GO" id="GO:0016705">
    <property type="term" value="F:oxidoreductase activity, acting on paired donors, with incorporation or reduction of molecular oxygen"/>
    <property type="evidence" value="ECO:0007669"/>
    <property type="project" value="InterPro"/>
</dbReference>
<keyword evidence="8" id="KW-0492">Microsome</keyword>
<proteinExistence type="inferred from homology"/>
<evidence type="ECO:0000256" key="13">
    <source>
        <dbReference type="RuleBase" id="RU000461"/>
    </source>
</evidence>
<sequence>MVVAILVIGVITFLIYVKWRQTYWTRRGLPTAKTEFLFGDMRKAITGVEPLAVRTKNRYNEIKALGVKHAGFYMFWRQIYFPVDLQIIKNIMQQDADHFQSHGGYYHSDDVLSTHLFILENQRWKELRAKLTPAFTSGKIKIMFETLTEKTELLIAAVGKLADETEGFAIKNVCGNFTTDVIASCGFGIECDSLNEPDNAFRNFGKKLLVPNLLRFALTNIVNWNLLVKLGFTGFGRKTSQFFIDLVKDTIKHREDNEVFIKDFMHLLLQLKNQGVISDKTNVNRTKSAKGILSENDIIGQCFVFFIAGFETSSSTMTFTMLELAQNQDIQDKLRKEIKEVLAKHDGKLTYEAAMEMPYLDKVVNEENKASRPEYSYSPFGAGPRICIGLRFGKLQAKVGLTALLNNFKFTLNEKTPMPIQIDRGFIITVKGNVWVDAVRL</sequence>
<dbReference type="PANTHER" id="PTHR24292">
    <property type="entry name" value="CYTOCHROME P450"/>
    <property type="match status" value="1"/>
</dbReference>
<dbReference type="OrthoDB" id="2789670at2759"/>
<keyword evidence="5 13" id="KW-0349">Heme</keyword>
<dbReference type="Gene3D" id="1.10.630.10">
    <property type="entry name" value="Cytochrome P450"/>
    <property type="match status" value="2"/>
</dbReference>
<dbReference type="GO" id="GO:0005789">
    <property type="term" value="C:endoplasmic reticulum membrane"/>
    <property type="evidence" value="ECO:0007669"/>
    <property type="project" value="UniProtKB-SubCell"/>
</dbReference>
<evidence type="ECO:0000313" key="14">
    <source>
        <dbReference type="EMBL" id="ENN80923.1"/>
    </source>
</evidence>
<evidence type="ECO:0000256" key="11">
    <source>
        <dbReference type="ARBA" id="ARBA00023033"/>
    </source>
</evidence>
<name>N6TS79_DENPD</name>
<protein>
    <submittedName>
        <fullName evidence="14">Uncharacterized protein</fullName>
    </submittedName>
</protein>
<evidence type="ECO:0000256" key="4">
    <source>
        <dbReference type="ARBA" id="ARBA00010617"/>
    </source>
</evidence>
<reference evidence="14" key="1">
    <citation type="journal article" date="2013" name="Genome Biol.">
        <title>Draft genome of the mountain pine beetle, Dendroctonus ponderosae Hopkins, a major forest pest.</title>
        <authorList>
            <person name="Keeling C.I."/>
            <person name="Yuen M.M."/>
            <person name="Liao N.Y."/>
            <person name="Docking T.R."/>
            <person name="Chan S.K."/>
            <person name="Taylor G.A."/>
            <person name="Palmquist D.L."/>
            <person name="Jackman S.D."/>
            <person name="Nguyen A."/>
            <person name="Li M."/>
            <person name="Henderson H."/>
            <person name="Janes J.K."/>
            <person name="Zhao Y."/>
            <person name="Pandoh P."/>
            <person name="Moore R."/>
            <person name="Sperling F.A."/>
            <person name="Huber D.P."/>
            <person name="Birol I."/>
            <person name="Jones S.J."/>
            <person name="Bohlmann J."/>
        </authorList>
    </citation>
    <scope>NUCLEOTIDE SEQUENCE</scope>
</reference>
<accession>N6TS79</accession>
<keyword evidence="9 13" id="KW-0560">Oxidoreductase</keyword>
<dbReference type="SUPFAM" id="SSF48264">
    <property type="entry name" value="Cytochrome P450"/>
    <property type="match status" value="1"/>
</dbReference>
<dbReference type="GO" id="GO:0020037">
    <property type="term" value="F:heme binding"/>
    <property type="evidence" value="ECO:0007669"/>
    <property type="project" value="InterPro"/>
</dbReference>
<evidence type="ECO:0000256" key="7">
    <source>
        <dbReference type="ARBA" id="ARBA00022824"/>
    </source>
</evidence>
<dbReference type="CDD" id="cd11056">
    <property type="entry name" value="CYP6-like"/>
    <property type="match status" value="1"/>
</dbReference>
<comment type="subcellular location">
    <subcellularLocation>
        <location evidence="3">Endoplasmic reticulum membrane</location>
        <topology evidence="3">Peripheral membrane protein</topology>
    </subcellularLocation>
    <subcellularLocation>
        <location evidence="2">Microsome membrane</location>
        <topology evidence="2">Peripheral membrane protein</topology>
    </subcellularLocation>
</comment>
<dbReference type="PANTHER" id="PTHR24292:SF100">
    <property type="entry name" value="CYTOCHROME P450 6A16, ISOFORM B-RELATED"/>
    <property type="match status" value="1"/>
</dbReference>
<dbReference type="PRINTS" id="PR00464">
    <property type="entry name" value="EP450II"/>
</dbReference>
<evidence type="ECO:0000256" key="10">
    <source>
        <dbReference type="ARBA" id="ARBA00023004"/>
    </source>
</evidence>
<evidence type="ECO:0000256" key="1">
    <source>
        <dbReference type="ARBA" id="ARBA00001971"/>
    </source>
</evidence>
<organism evidence="14">
    <name type="scientific">Dendroctonus ponderosae</name>
    <name type="common">Mountain pine beetle</name>
    <dbReference type="NCBI Taxonomy" id="77166"/>
    <lineage>
        <taxon>Eukaryota</taxon>
        <taxon>Metazoa</taxon>
        <taxon>Ecdysozoa</taxon>
        <taxon>Arthropoda</taxon>
        <taxon>Hexapoda</taxon>
        <taxon>Insecta</taxon>
        <taxon>Pterygota</taxon>
        <taxon>Neoptera</taxon>
        <taxon>Endopterygota</taxon>
        <taxon>Coleoptera</taxon>
        <taxon>Polyphaga</taxon>
        <taxon>Cucujiformia</taxon>
        <taxon>Curculionidae</taxon>
        <taxon>Scolytinae</taxon>
        <taxon>Dendroctonus</taxon>
    </lineage>
</organism>
<dbReference type="PRINTS" id="PR00385">
    <property type="entry name" value="P450"/>
</dbReference>
<evidence type="ECO:0000256" key="12">
    <source>
        <dbReference type="ARBA" id="ARBA00023136"/>
    </source>
</evidence>
<dbReference type="GO" id="GO:0005506">
    <property type="term" value="F:iron ion binding"/>
    <property type="evidence" value="ECO:0007669"/>
    <property type="project" value="InterPro"/>
</dbReference>
<comment type="cofactor">
    <cofactor evidence="1">
        <name>heme</name>
        <dbReference type="ChEBI" id="CHEBI:30413"/>
    </cofactor>
</comment>
<comment type="similarity">
    <text evidence="4 13">Belongs to the cytochrome P450 family.</text>
</comment>